<keyword evidence="2" id="KW-0812">Transmembrane</keyword>
<proteinExistence type="predicted"/>
<evidence type="ECO:0000313" key="3">
    <source>
        <dbReference type="EMBL" id="SEM60387.1"/>
    </source>
</evidence>
<keyword evidence="4" id="KW-1185">Reference proteome</keyword>
<dbReference type="Proteomes" id="UP000199158">
    <property type="component" value="Unassembled WGS sequence"/>
</dbReference>
<feature type="compositionally biased region" description="Polar residues" evidence="1">
    <location>
        <begin position="23"/>
        <end position="45"/>
    </location>
</feature>
<dbReference type="EMBL" id="FOCG01000001">
    <property type="protein sequence ID" value="SEM60387.1"/>
    <property type="molecule type" value="Genomic_DNA"/>
</dbReference>
<organism evidence="3 4">
    <name type="scientific">Hydrogenoanaerobacterium saccharovorans</name>
    <dbReference type="NCBI Taxonomy" id="474960"/>
    <lineage>
        <taxon>Bacteria</taxon>
        <taxon>Bacillati</taxon>
        <taxon>Bacillota</taxon>
        <taxon>Clostridia</taxon>
        <taxon>Eubacteriales</taxon>
        <taxon>Oscillospiraceae</taxon>
        <taxon>Hydrogenoanaerobacterium</taxon>
    </lineage>
</organism>
<feature type="transmembrane region" description="Helical" evidence="2">
    <location>
        <begin position="60"/>
        <end position="81"/>
    </location>
</feature>
<feature type="transmembrane region" description="Helical" evidence="2">
    <location>
        <begin position="119"/>
        <end position="144"/>
    </location>
</feature>
<dbReference type="STRING" id="474960.SAMN05216180_0809"/>
<dbReference type="AlphaFoldDB" id="A0A1H7ZSN1"/>
<dbReference type="RefSeq" id="WP_092751876.1">
    <property type="nucleotide sequence ID" value="NZ_FOCG01000001.1"/>
</dbReference>
<name>A0A1H7ZSN1_9FIRM</name>
<feature type="region of interest" description="Disordered" evidence="1">
    <location>
        <begin position="1"/>
        <end position="50"/>
    </location>
</feature>
<evidence type="ECO:0000256" key="2">
    <source>
        <dbReference type="SAM" id="Phobius"/>
    </source>
</evidence>
<gene>
    <name evidence="3" type="ORF">SAMN05216180_0809</name>
</gene>
<dbReference type="OrthoDB" id="1734554at2"/>
<protein>
    <submittedName>
        <fullName evidence="3">Uncharacterized protein</fullName>
    </submittedName>
</protein>
<evidence type="ECO:0000256" key="1">
    <source>
        <dbReference type="SAM" id="MobiDB-lite"/>
    </source>
</evidence>
<feature type="compositionally biased region" description="Basic and acidic residues" evidence="1">
    <location>
        <begin position="1"/>
        <end position="22"/>
    </location>
</feature>
<feature type="transmembrane region" description="Helical" evidence="2">
    <location>
        <begin position="87"/>
        <end position="107"/>
    </location>
</feature>
<keyword evidence="2" id="KW-1133">Transmembrane helix</keyword>
<keyword evidence="2" id="KW-0472">Membrane</keyword>
<evidence type="ECO:0000313" key="4">
    <source>
        <dbReference type="Proteomes" id="UP000199158"/>
    </source>
</evidence>
<reference evidence="3 4" key="1">
    <citation type="submission" date="2016-10" db="EMBL/GenBank/DDBJ databases">
        <authorList>
            <person name="de Groot N.N."/>
        </authorList>
    </citation>
    <scope>NUCLEOTIDE SEQUENCE [LARGE SCALE GENOMIC DNA]</scope>
    <source>
        <strain evidence="3 4">CGMCC 1.5070</strain>
    </source>
</reference>
<sequence>MNNELEKKPDDEQVEVPVEKATDTTPTETAEQAQSTASYNHQYPPSYTEEAVQPRKVRRVGTLTMGLALIAAGVFAIVSLFSPSLDIVRLLKLSPVVLIFLGIEILVNHFFHRDDHLKYDFLSGFVCFILICASVGAAIIPPIYEQYGPRRYNNEKVISAEIEDMCFNALNGLPVSSLSADVSLEGYLKTEQEITYKNLRPIDYVTLNIELLNDYTDKTQFTGDCKKILDKLAAHNIPFQHIYFRYESKKGLRYSLNINDKFEAALSAEKLTLLASDNAEELASQAAEEELEQQANAA</sequence>
<accession>A0A1H7ZSN1</accession>